<sequence length="60" mass="6607">MIKEGGKGASAFNGSIGVHLFLLQESCEIFWEGHNKNRVDISVHECVFNILDIVATINGF</sequence>
<proteinExistence type="predicted"/>
<dbReference type="Proteomes" id="UP000277283">
    <property type="component" value="Segment"/>
</dbReference>
<name>K7XBI2_9VIRU</name>
<evidence type="ECO:0000313" key="3">
    <source>
        <dbReference type="Proteomes" id="UP000277283"/>
    </source>
</evidence>
<dbReference type="EMBL" id="MF768985">
    <property type="protein sequence ID" value="ATU84218.1"/>
    <property type="molecule type" value="Genomic_DNA"/>
</dbReference>
<gene>
    <name evidence="1" type="ORF">wssv_03800</name>
</gene>
<reference evidence="2" key="3">
    <citation type="journal article" date="2018" name="Aquaculture">
        <title>Complete genome sequence of a white spot syndrome virus associated with a disease incursion in Australia.</title>
        <authorList>
            <person name="Oakey J."/>
            <person name="Smith C.S."/>
        </authorList>
    </citation>
    <scope>NUCLEOTIDE SEQUENCE [LARGE SCALE GENOMIC DNA]</scope>
    <source>
        <strain evidence="2">WSSV-AU</strain>
    </source>
</reference>
<dbReference type="EMBL" id="JX515788">
    <property type="protein sequence ID" value="AFX59757.1"/>
    <property type="molecule type" value="Genomic_DNA"/>
</dbReference>
<accession>K7XBI2</accession>
<reference evidence="3" key="2">
    <citation type="submission" date="2012-08" db="EMBL/GenBank/DDBJ databases">
        <authorList>
            <person name="Choi T.-J."/>
        </authorList>
    </citation>
    <scope>NUCLEOTIDE SEQUENCE [LARGE SCALE GENOMIC DNA]</scope>
    <source>
        <strain evidence="3">K-LV1</strain>
    </source>
</reference>
<protein>
    <submittedName>
        <fullName evidence="2">ORF927</fullName>
    </submittedName>
    <submittedName>
        <fullName evidence="1">Wsv380</fullName>
    </submittedName>
</protein>
<dbReference type="Proteomes" id="UP000267516">
    <property type="component" value="Segment"/>
</dbReference>
<organism evidence="1 3">
    <name type="scientific">White spot syndrome virus</name>
    <dbReference type="NCBI Taxonomy" id="342409"/>
    <lineage>
        <taxon>Viruses</taxon>
        <taxon>Viruses incertae sedis</taxon>
        <taxon>Naldaviricetes</taxon>
        <taxon>Nimaviridae</taxon>
        <taxon>Whispovirus</taxon>
    </lineage>
</organism>
<evidence type="ECO:0000313" key="2">
    <source>
        <dbReference type="EMBL" id="ATU84218.1"/>
    </source>
</evidence>
<reference evidence="1" key="1">
    <citation type="submission" date="2012-08" db="EMBL/GenBank/DDBJ databases">
        <title>Cassytha pubescens and C. glabella (Lauraceae) are not disjunctly distributed between Australia and the Ryukyu Archipelago of Japan - evidence from morphological and molecular data.</title>
        <authorList>
            <person name="Kokubugata G."/>
            <person name="Nakamura K."/>
            <person name="Forster P.I."/>
            <person name="Wilson G.W."/>
            <person name="Holland A.E."/>
            <person name="Hirayama Y."/>
            <person name="Yokota M."/>
        </authorList>
    </citation>
    <scope>NUCLEOTIDE SEQUENCE</scope>
    <source>
        <strain evidence="1">K-LV1</strain>
    </source>
</reference>
<evidence type="ECO:0000313" key="1">
    <source>
        <dbReference type="EMBL" id="AFX59757.1"/>
    </source>
</evidence>